<evidence type="ECO:0000256" key="4">
    <source>
        <dbReference type="ARBA" id="ARBA00038356"/>
    </source>
</evidence>
<dbReference type="GO" id="GO:0046872">
    <property type="term" value="F:metal ion binding"/>
    <property type="evidence" value="ECO:0007669"/>
    <property type="project" value="UniProtKB-KW"/>
</dbReference>
<dbReference type="EMBL" id="CAXITT010000178">
    <property type="protein sequence ID" value="CAL1534646.1"/>
    <property type="molecule type" value="Genomic_DNA"/>
</dbReference>
<evidence type="ECO:0000256" key="1">
    <source>
        <dbReference type="ARBA" id="ARBA00001962"/>
    </source>
</evidence>
<evidence type="ECO:0000256" key="3">
    <source>
        <dbReference type="ARBA" id="ARBA00023004"/>
    </source>
</evidence>
<comment type="similarity">
    <text evidence="4">Belongs to the PhyH family. PHYHD1 subfamily.</text>
</comment>
<name>A0AAV2HKU3_LYMST</name>
<protein>
    <recommendedName>
        <fullName evidence="7">Phytanoyl-CoA dioxygenase domain-containing protein 1</fullName>
    </recommendedName>
</protein>
<dbReference type="PANTHER" id="PTHR20883">
    <property type="entry name" value="PHYTANOYL-COA DIOXYGENASE DOMAIN CONTAINING 1"/>
    <property type="match status" value="1"/>
</dbReference>
<dbReference type="Proteomes" id="UP001497497">
    <property type="component" value="Unassembled WGS sequence"/>
</dbReference>
<dbReference type="Pfam" id="PF05721">
    <property type="entry name" value="PhyH"/>
    <property type="match status" value="1"/>
</dbReference>
<reference evidence="5 6" key="1">
    <citation type="submission" date="2024-04" db="EMBL/GenBank/DDBJ databases">
        <authorList>
            <consortium name="Genoscope - CEA"/>
            <person name="William W."/>
        </authorList>
    </citation>
    <scope>NUCLEOTIDE SEQUENCE [LARGE SCALE GENOMIC DNA]</scope>
</reference>
<evidence type="ECO:0008006" key="7">
    <source>
        <dbReference type="Google" id="ProtNLM"/>
    </source>
</evidence>
<gene>
    <name evidence="5" type="ORF">GSLYS_00008606001</name>
</gene>
<proteinExistence type="inferred from homology"/>
<evidence type="ECO:0000313" key="5">
    <source>
        <dbReference type="EMBL" id="CAL1534646.1"/>
    </source>
</evidence>
<dbReference type="InterPro" id="IPR008775">
    <property type="entry name" value="Phytyl_CoA_dOase-like"/>
</dbReference>
<dbReference type="SUPFAM" id="SSF51197">
    <property type="entry name" value="Clavaminate synthase-like"/>
    <property type="match status" value="1"/>
</dbReference>
<keyword evidence="2" id="KW-0479">Metal-binding</keyword>
<accession>A0AAV2HKU3</accession>
<keyword evidence="3" id="KW-0408">Iron</keyword>
<dbReference type="Gene3D" id="2.60.120.620">
    <property type="entry name" value="q2cbj1_9rhob like domain"/>
    <property type="match status" value="1"/>
</dbReference>
<sequence length="133" mass="15188">MFPHEVNSHQDSTFLNTNPKRLVGVWIPLEDATKENGCLWFIPGSHKNGVDNERYMIRTQNPVSSNLGVTFTNPPVQYDDNLFVPAEMRAGSLALIHGEVVHKSEPNRSTKSRHAYTFHMFDSQGVEYSKQNW</sequence>
<comment type="caution">
    <text evidence="5">The sequence shown here is derived from an EMBL/GenBank/DDBJ whole genome shotgun (WGS) entry which is preliminary data.</text>
</comment>
<dbReference type="PANTHER" id="PTHR20883:SF15">
    <property type="entry name" value="PHYTANOYL-COA DIOXYGENASE DOMAIN-CONTAINING PROTEIN 1"/>
    <property type="match status" value="1"/>
</dbReference>
<evidence type="ECO:0000256" key="2">
    <source>
        <dbReference type="ARBA" id="ARBA00022723"/>
    </source>
</evidence>
<keyword evidence="6" id="KW-1185">Reference proteome</keyword>
<organism evidence="5 6">
    <name type="scientific">Lymnaea stagnalis</name>
    <name type="common">Great pond snail</name>
    <name type="synonym">Helix stagnalis</name>
    <dbReference type="NCBI Taxonomy" id="6523"/>
    <lineage>
        <taxon>Eukaryota</taxon>
        <taxon>Metazoa</taxon>
        <taxon>Spiralia</taxon>
        <taxon>Lophotrochozoa</taxon>
        <taxon>Mollusca</taxon>
        <taxon>Gastropoda</taxon>
        <taxon>Heterobranchia</taxon>
        <taxon>Euthyneura</taxon>
        <taxon>Panpulmonata</taxon>
        <taxon>Hygrophila</taxon>
        <taxon>Lymnaeoidea</taxon>
        <taxon>Lymnaeidae</taxon>
        <taxon>Lymnaea</taxon>
    </lineage>
</organism>
<evidence type="ECO:0000313" key="6">
    <source>
        <dbReference type="Proteomes" id="UP001497497"/>
    </source>
</evidence>
<dbReference type="AlphaFoldDB" id="A0AAV2HKU3"/>
<comment type="cofactor">
    <cofactor evidence="1">
        <name>Fe cation</name>
        <dbReference type="ChEBI" id="CHEBI:24875"/>
    </cofactor>
</comment>